<protein>
    <submittedName>
        <fullName evidence="1">Uncharacterized protein</fullName>
    </submittedName>
</protein>
<evidence type="ECO:0000313" key="2">
    <source>
        <dbReference type="Proteomes" id="UP000029995"/>
    </source>
</evidence>
<dbReference type="Proteomes" id="UP000029995">
    <property type="component" value="Unassembled WGS sequence"/>
</dbReference>
<proteinExistence type="predicted"/>
<gene>
    <name evidence="1" type="ORF">P409_00330</name>
</gene>
<dbReference type="EMBL" id="JANX01000001">
    <property type="protein sequence ID" value="KGM36127.1"/>
    <property type="molecule type" value="Genomic_DNA"/>
</dbReference>
<evidence type="ECO:0000313" key="1">
    <source>
        <dbReference type="EMBL" id="KGM36127.1"/>
    </source>
</evidence>
<dbReference type="OrthoDB" id="8451427at2"/>
<accession>A0A0A0DGK3</accession>
<comment type="caution">
    <text evidence="1">The sequence shown here is derived from an EMBL/GenBank/DDBJ whole genome shotgun (WGS) entry which is preliminary data.</text>
</comment>
<reference evidence="1 2" key="1">
    <citation type="submission" date="2014-01" db="EMBL/GenBank/DDBJ databases">
        <title>Genome sequence determination for a cystic fibrosis isolate, Inquilinus limosus.</title>
        <authorList>
            <person name="Pino M."/>
            <person name="Di Conza J."/>
            <person name="Gutkind G."/>
        </authorList>
    </citation>
    <scope>NUCLEOTIDE SEQUENCE [LARGE SCALE GENOMIC DNA]</scope>
    <source>
        <strain evidence="1 2">MP06</strain>
    </source>
</reference>
<sequence>METFNFPRHKFRTQYPESSFRVQFGNSYTFVSKPSAPDQRLFILTFQLVKYYVNGAGQADASIVGEATNAAALDGFYARHRLYEKFIYPHPVYGNVVVRFQKPLEIPDGIEGGDGAIENLEVQLLEHP</sequence>
<dbReference type="AlphaFoldDB" id="A0A0A0DGK3"/>
<organism evidence="1 2">
    <name type="scientific">Inquilinus limosus MP06</name>
    <dbReference type="NCBI Taxonomy" id="1398085"/>
    <lineage>
        <taxon>Bacteria</taxon>
        <taxon>Pseudomonadati</taxon>
        <taxon>Pseudomonadota</taxon>
        <taxon>Alphaproteobacteria</taxon>
        <taxon>Rhodospirillales</taxon>
        <taxon>Rhodospirillaceae</taxon>
        <taxon>Inquilinus</taxon>
    </lineage>
</organism>
<dbReference type="RefSeq" id="WP_034830478.1">
    <property type="nucleotide sequence ID" value="NZ_JANX01000001.1"/>
</dbReference>
<name>A0A0A0DGK3_9PROT</name>